<keyword evidence="11 12" id="KW-0424">Laminin EGF-like domain</keyword>
<dbReference type="CDD" id="cd00055">
    <property type="entry name" value="EGF_Lam"/>
    <property type="match status" value="5"/>
</dbReference>
<keyword evidence="6" id="KW-0084">Basement membrane</keyword>
<dbReference type="SMART" id="SM00180">
    <property type="entry name" value="EGF_Lam"/>
    <property type="match status" value="5"/>
</dbReference>
<keyword evidence="5" id="KW-0677">Repeat</keyword>
<dbReference type="InterPro" id="IPR002049">
    <property type="entry name" value="LE_dom"/>
</dbReference>
<dbReference type="Proteomes" id="UP000314986">
    <property type="component" value="Unassembled WGS sequence"/>
</dbReference>
<dbReference type="CDD" id="cd00110">
    <property type="entry name" value="LamG"/>
    <property type="match status" value="5"/>
</dbReference>
<dbReference type="FunFam" id="2.60.120.200:FF:000150">
    <property type="entry name" value="Laminin subunit alpha 5"/>
    <property type="match status" value="1"/>
</dbReference>
<keyword evidence="18" id="KW-1185">Reference proteome</keyword>
<comment type="caution">
    <text evidence="12">Lacks conserved residue(s) required for the propagation of feature annotation.</text>
</comment>
<feature type="domain" description="Laminin EGF-like" evidence="16">
    <location>
        <begin position="183"/>
        <end position="236"/>
    </location>
</feature>
<feature type="disulfide bond" evidence="12">
    <location>
        <begin position="220"/>
        <end position="234"/>
    </location>
</feature>
<keyword evidence="2" id="KW-0964">Secreted</keyword>
<dbReference type="FunFam" id="2.60.120.200:FF:000053">
    <property type="entry name" value="Laminin subunit alpha 4"/>
    <property type="match status" value="1"/>
</dbReference>
<keyword evidence="3" id="KW-0272">Extracellular matrix</keyword>
<keyword evidence="10" id="KW-0325">Glycoprotein</keyword>
<feature type="domain" description="Laminin G" evidence="15">
    <location>
        <begin position="921"/>
        <end position="1124"/>
    </location>
</feature>
<dbReference type="Pfam" id="PF00053">
    <property type="entry name" value="EGF_laminin"/>
    <property type="match status" value="4"/>
</dbReference>
<dbReference type="InterPro" id="IPR056863">
    <property type="entry name" value="LMN_ATRN_NET-like_EGF"/>
</dbReference>
<dbReference type="InterPro" id="IPR009254">
    <property type="entry name" value="Laminin_aI"/>
</dbReference>
<dbReference type="PANTHER" id="PTHR15036">
    <property type="entry name" value="PIKACHURIN-LIKE PROTEIN"/>
    <property type="match status" value="1"/>
</dbReference>
<feature type="domain" description="Laminin EGF-like" evidence="16">
    <location>
        <begin position="284"/>
        <end position="330"/>
    </location>
</feature>
<evidence type="ECO:0000256" key="13">
    <source>
        <dbReference type="SAM" id="Coils"/>
    </source>
</evidence>
<protein>
    <submittedName>
        <fullName evidence="17">Laminin subunit alpha 4</fullName>
    </submittedName>
</protein>
<dbReference type="InParanoid" id="A0A4W3HA55"/>
<feature type="domain" description="Laminin EGF-like" evidence="16">
    <location>
        <begin position="237"/>
        <end position="283"/>
    </location>
</feature>
<dbReference type="Pfam" id="PF02210">
    <property type="entry name" value="Laminin_G_2"/>
    <property type="match status" value="5"/>
</dbReference>
<evidence type="ECO:0000256" key="14">
    <source>
        <dbReference type="SAM" id="SignalP"/>
    </source>
</evidence>
<feature type="domain" description="Laminin G" evidence="15">
    <location>
        <begin position="1557"/>
        <end position="1728"/>
    </location>
</feature>
<dbReference type="InterPro" id="IPR050372">
    <property type="entry name" value="Neurexin-related_CASP"/>
</dbReference>
<evidence type="ECO:0000256" key="2">
    <source>
        <dbReference type="ARBA" id="ARBA00022525"/>
    </source>
</evidence>
<evidence type="ECO:0000256" key="5">
    <source>
        <dbReference type="ARBA" id="ARBA00022737"/>
    </source>
</evidence>
<reference evidence="18" key="2">
    <citation type="journal article" date="2007" name="PLoS Biol.">
        <title>Survey sequencing and comparative analysis of the elephant shark (Callorhinchus milii) genome.</title>
        <authorList>
            <person name="Venkatesh B."/>
            <person name="Kirkness E.F."/>
            <person name="Loh Y.H."/>
            <person name="Halpern A.L."/>
            <person name="Lee A.P."/>
            <person name="Johnson J."/>
            <person name="Dandona N."/>
            <person name="Viswanathan L.D."/>
            <person name="Tay A."/>
            <person name="Venter J.C."/>
            <person name="Strausberg R.L."/>
            <person name="Brenner S."/>
        </authorList>
    </citation>
    <scope>NUCLEOTIDE SEQUENCE [LARGE SCALE GENOMIC DNA]</scope>
</reference>
<dbReference type="KEGG" id="cmk:103182579"/>
<dbReference type="InterPro" id="IPR013320">
    <property type="entry name" value="ConA-like_dom_sf"/>
</dbReference>
<evidence type="ECO:0000256" key="11">
    <source>
        <dbReference type="ARBA" id="ARBA00023292"/>
    </source>
</evidence>
<reference evidence="17" key="5">
    <citation type="submission" date="2025-09" db="UniProtKB">
        <authorList>
            <consortium name="Ensembl"/>
        </authorList>
    </citation>
    <scope>IDENTIFICATION</scope>
</reference>
<evidence type="ECO:0000256" key="3">
    <source>
        <dbReference type="ARBA" id="ARBA00022530"/>
    </source>
</evidence>
<evidence type="ECO:0000259" key="16">
    <source>
        <dbReference type="PROSITE" id="PS50027"/>
    </source>
</evidence>
<proteinExistence type="predicted"/>
<dbReference type="InterPro" id="IPR000742">
    <property type="entry name" value="EGF"/>
</dbReference>
<feature type="coiled-coil region" evidence="13">
    <location>
        <begin position="519"/>
        <end position="591"/>
    </location>
</feature>
<name>A0A4W3HA55_CALMI</name>
<keyword evidence="9 12" id="KW-1015">Disulfide bond</keyword>
<dbReference type="Pfam" id="PF06008">
    <property type="entry name" value="Laminin_I"/>
    <property type="match status" value="1"/>
</dbReference>
<evidence type="ECO:0000256" key="7">
    <source>
        <dbReference type="ARBA" id="ARBA00022889"/>
    </source>
</evidence>
<evidence type="ECO:0000256" key="10">
    <source>
        <dbReference type="ARBA" id="ARBA00023180"/>
    </source>
</evidence>
<sequence>MACISPWLCAFFLTIFGLFSSAAGSGQSSGFPIYTVDDIKGKATTYRNQGSLDIGSQYEEKCDAGWFSTDYGSCLPCECHGYSDNCLDGSGDCIDCQDNTTGKQCERCLDGYIGDVIEDHLVSCQPCPCPLTLPTNNFAISCMKKANRLRCICQENYAGPSCERCAPGYYGNPLLIGSFCKKCNCNGNSDPNLIFDDCDEITGNCHNCLRNTTGIHCERCAPGYFGDAVVAKNCTDCLCEKCGTDECDHQSGHCRCKPGVTGTLCDHCEVGYYGYSSCSGCLQCECTEASLGNYCDPLSGQCRCLPGATGRLCERCLYGFWNYGSNGCQRCQCEGHCDSVTGQCLAGPTEAPTNCSVVKCDKCIWDLLEDLELTGSSLEEVKSNILSVITGEAMSDDLDEFNITLDFFTDKLAEMERQSSLQILNIDSIKQATMNLISNLDLLSEKNNITSSMMQILDKETLETSDHANQLSGQIATIASSIQDIIVGFDKYGQTAELSPEEINKSFIRVADMLDEMRARNFSEQKPIAEEEKDEAQRLLERVLALQNVLNESINSVIEIQDNIDVYNIKLSDLKQALEDAIKSVQQTEEKNEKHVAGYQRKEQLQNVLIEHFDTVNMTLLMASESLIDTENTISELENNMTAMSEFHASIDGAHERLREKLANLSSYNKDLVLRATEYSRDLDKLALELASILKSIDTNGFIQKALTAANVYNTIVEYIAEAENNATTILNAAQRAGDAVEGIQTQSTWLRNKSETLLDKVKELSGIMVDQDEMSFNETMDRVEEAINKKNDAEQQLLNVVNQLEMIELNDAGLLLNQSKLIAEEALNTSRMVTETIAPMDDFVKLWLQNLNTSAHDSSTFNKAVSSAGDAVNDLTELVPQLLDKLRIVEQKRPANNISASILRIRELIAQTRNVASKIQVSMKFEGQSAVEVRSKSNLEELKSFTSMSLYMRVPSLNEYGQAASQDRFIMYLGNKNAKSDYIGLGIKNDNLVYVYNLGKGDVEIPLNSKPVSTWPNYFNLIKIERVGRHGKVQLTVPSPGSTAEQKFIQKGVAEGNDSLLNLEPENLVFYVGGVPPDFQLPVSLNLSAFIGCVELSTLNNDIISLYNFKQLHNLNTTTLRPCTRHKLAFAQSRAANFYFDGSGYAFVKNIERRGKFSIATRFNLDIRTPADSALLLLMVNGDMFFSMEMQNGYIRLVYDFGFSKGPVVVEDTEKKKLINDAKYHEVSFIYHHLKKMILLIDRHNVKSVENEKKTMYFTDVYVGGAPAHILSRLKSHVAVDAGFRGCLRSFQFQRRDINLLEEEETLGISSGCPEESLMSRKAYFNGEGFISSTEKITPFSNFEGGFNFRTLQSNGLLFHYSRGSDIFSISLDNGTVMFKVKETTIQSEMEQYNDGRNHFIRASVTPLSCQLIVDDKDRKTEDCLSNYREEPSEVKMPFYFGGLPHNEHVNFTGCISNAYLSRLDKDTEVEDFQTYTEKVQTSLYGCPTETHPAAILHQSQRNSAKAKRGRSGKVGRDKTSFLKDPVALNGKLEEQYLQDDAYCYLPIKPRAIQHAYQYGGIPYSRQEFHNIPEFFSHKSHFSVSMRTRSPHGLIFYVANEDESQFMTLFAARGHLIYSFSDGNHKLKIKSQEKYNDGLWHNIIFMRTGNKGRLVIDGLQVLEDSHNSPAFALHIREPFYIGGVPLGRATKNIQVKSVQSFNGCLRNFQLNGQVLSPAIQTFGVTPCFEGPMESGTYFSADGGYMVLDDSFNLGLQFELVFEIRPRNHSGILLHVHSSNRKYLNLFMEKGKVMLKVHNGAKEFATSVTAKQSLCDGQWHRIAVIRDSNVVQLDVDSEVNHVVGPLSTHSVDSKAPVFVGGVPESLLNPRLNIRHSFTGCIKNFNINESPVIFSKAALVSGGVHINSCPAI</sequence>
<dbReference type="PROSITE" id="PS01248">
    <property type="entry name" value="EGF_LAM_1"/>
    <property type="match status" value="1"/>
</dbReference>
<evidence type="ECO:0000256" key="1">
    <source>
        <dbReference type="ARBA" id="ARBA00004302"/>
    </source>
</evidence>
<evidence type="ECO:0000256" key="9">
    <source>
        <dbReference type="ARBA" id="ARBA00023157"/>
    </source>
</evidence>
<dbReference type="SUPFAM" id="SSF57196">
    <property type="entry name" value="EGF/Laminin"/>
    <property type="match status" value="4"/>
</dbReference>
<dbReference type="SMART" id="SM00181">
    <property type="entry name" value="EGF"/>
    <property type="match status" value="4"/>
</dbReference>
<feature type="domain" description="Laminin G" evidence="15">
    <location>
        <begin position="1136"/>
        <end position="1314"/>
    </location>
</feature>
<reference evidence="18" key="3">
    <citation type="journal article" date="2014" name="Nature">
        <title>Elephant shark genome provides unique insights into gnathostome evolution.</title>
        <authorList>
            <consortium name="International Elephant Shark Genome Sequencing Consortium"/>
            <person name="Venkatesh B."/>
            <person name="Lee A.P."/>
            <person name="Ravi V."/>
            <person name="Maurya A.K."/>
            <person name="Lian M.M."/>
            <person name="Swann J.B."/>
            <person name="Ohta Y."/>
            <person name="Flajnik M.F."/>
            <person name="Sutoh Y."/>
            <person name="Kasahara M."/>
            <person name="Hoon S."/>
            <person name="Gangu V."/>
            <person name="Roy S.W."/>
            <person name="Irimia M."/>
            <person name="Korzh V."/>
            <person name="Kondrychyn I."/>
            <person name="Lim Z.W."/>
            <person name="Tay B.H."/>
            <person name="Tohari S."/>
            <person name="Kong K.W."/>
            <person name="Ho S."/>
            <person name="Lorente-Galdos B."/>
            <person name="Quilez J."/>
            <person name="Marques-Bonet T."/>
            <person name="Raney B.J."/>
            <person name="Ingham P.W."/>
            <person name="Tay A."/>
            <person name="Hillier L.W."/>
            <person name="Minx P."/>
            <person name="Boehm T."/>
            <person name="Wilson R.K."/>
            <person name="Brenner S."/>
            <person name="Warren W.C."/>
        </authorList>
    </citation>
    <scope>NUCLEOTIDE SEQUENCE [LARGE SCALE GENOMIC DNA]</scope>
</reference>
<accession>A0A4W3HA55</accession>
<gene>
    <name evidence="17" type="primary">lama4</name>
</gene>
<dbReference type="InterPro" id="IPR001791">
    <property type="entry name" value="Laminin_G"/>
</dbReference>
<dbReference type="GO" id="GO:0043256">
    <property type="term" value="C:laminin complex"/>
    <property type="evidence" value="ECO:0007669"/>
    <property type="project" value="UniProtKB-ARBA"/>
</dbReference>
<dbReference type="GO" id="GO:0045995">
    <property type="term" value="P:regulation of embryonic development"/>
    <property type="evidence" value="ECO:0007669"/>
    <property type="project" value="InterPro"/>
</dbReference>
<dbReference type="GO" id="GO:0030334">
    <property type="term" value="P:regulation of cell migration"/>
    <property type="evidence" value="ECO:0007669"/>
    <property type="project" value="InterPro"/>
</dbReference>
<dbReference type="SUPFAM" id="SSF49899">
    <property type="entry name" value="Concanavalin A-like lectins/glucanases"/>
    <property type="match status" value="5"/>
</dbReference>
<dbReference type="Pfam" id="PF06009">
    <property type="entry name" value="Laminin_II"/>
    <property type="match status" value="1"/>
</dbReference>
<evidence type="ECO:0000313" key="18">
    <source>
        <dbReference type="Proteomes" id="UP000314986"/>
    </source>
</evidence>
<reference evidence="18" key="1">
    <citation type="journal article" date="2006" name="Science">
        <title>Ancient noncoding elements conserved in the human genome.</title>
        <authorList>
            <person name="Venkatesh B."/>
            <person name="Kirkness E.F."/>
            <person name="Loh Y.H."/>
            <person name="Halpern A.L."/>
            <person name="Lee A.P."/>
            <person name="Johnson J."/>
            <person name="Dandona N."/>
            <person name="Viswanathan L.D."/>
            <person name="Tay A."/>
            <person name="Venter J.C."/>
            <person name="Strausberg R.L."/>
            <person name="Brenner S."/>
        </authorList>
    </citation>
    <scope>NUCLEOTIDE SEQUENCE [LARGE SCALE GENOMIC DNA]</scope>
</reference>
<dbReference type="OMA" id="CLGEPPM"/>
<dbReference type="GO" id="GO:0005576">
    <property type="term" value="C:extracellular region"/>
    <property type="evidence" value="ECO:0007669"/>
    <property type="project" value="UniProtKB-ARBA"/>
</dbReference>
<feature type="signal peptide" evidence="14">
    <location>
        <begin position="1"/>
        <end position="24"/>
    </location>
</feature>
<feature type="domain" description="Laminin EGF-like" evidence="16">
    <location>
        <begin position="77"/>
        <end position="126"/>
    </location>
</feature>
<feature type="chain" id="PRO_5021271762" evidence="14">
    <location>
        <begin position="25"/>
        <end position="1911"/>
    </location>
</feature>
<feature type="disulfide bond" evidence="12">
    <location>
        <begin position="208"/>
        <end position="217"/>
    </location>
</feature>
<dbReference type="FunFam" id="2.10.25.10:FF:000051">
    <property type="entry name" value="Laminin subunit alpha 4"/>
    <property type="match status" value="1"/>
</dbReference>
<dbReference type="STRING" id="7868.ENSCMIP00000012047"/>
<dbReference type="Pfam" id="PF24973">
    <property type="entry name" value="EGF_LMN_ATRN"/>
    <property type="match status" value="1"/>
</dbReference>
<feature type="coiled-coil region" evidence="13">
    <location>
        <begin position="777"/>
        <end position="811"/>
    </location>
</feature>
<dbReference type="FunFam" id="2.10.25.10:FF:000074">
    <property type="entry name" value="Laminin subunit alpha"/>
    <property type="match status" value="1"/>
</dbReference>
<organism evidence="17 18">
    <name type="scientific">Callorhinchus milii</name>
    <name type="common">Ghost shark</name>
    <dbReference type="NCBI Taxonomy" id="7868"/>
    <lineage>
        <taxon>Eukaryota</taxon>
        <taxon>Metazoa</taxon>
        <taxon>Chordata</taxon>
        <taxon>Craniata</taxon>
        <taxon>Vertebrata</taxon>
        <taxon>Chondrichthyes</taxon>
        <taxon>Holocephali</taxon>
        <taxon>Chimaeriformes</taxon>
        <taxon>Callorhinchidae</taxon>
        <taxon>Callorhinchus</taxon>
    </lineage>
</organism>
<dbReference type="Gene3D" id="2.60.120.200">
    <property type="match status" value="5"/>
</dbReference>
<dbReference type="FunFam" id="2.10.25.10:FF:000033">
    <property type="entry name" value="Laminin subunit alpha 2"/>
    <property type="match status" value="1"/>
</dbReference>
<dbReference type="PROSITE" id="PS50027">
    <property type="entry name" value="EGF_LAM_2"/>
    <property type="match status" value="4"/>
</dbReference>
<dbReference type="GO" id="GO:0007155">
    <property type="term" value="P:cell adhesion"/>
    <property type="evidence" value="ECO:0007669"/>
    <property type="project" value="UniProtKB-KW"/>
</dbReference>
<feature type="disulfide bond" evidence="12">
    <location>
        <begin position="256"/>
        <end position="265"/>
    </location>
</feature>
<dbReference type="OrthoDB" id="5836593at2759"/>
<dbReference type="SMART" id="SM00282">
    <property type="entry name" value="LamG"/>
    <property type="match status" value="5"/>
</dbReference>
<keyword evidence="8 13" id="KW-0175">Coiled coil</keyword>
<dbReference type="Gene3D" id="2.10.25.10">
    <property type="entry name" value="Laminin"/>
    <property type="match status" value="5"/>
</dbReference>
<feature type="domain" description="Laminin G" evidence="15">
    <location>
        <begin position="1735"/>
        <end position="1908"/>
    </location>
</feature>
<keyword evidence="7" id="KW-0130">Cell adhesion</keyword>
<evidence type="ECO:0000256" key="4">
    <source>
        <dbReference type="ARBA" id="ARBA00022729"/>
    </source>
</evidence>
<dbReference type="FunFam" id="2.10.25.10:FF:000569">
    <property type="entry name" value="Laminin subunit alpha 4"/>
    <property type="match status" value="1"/>
</dbReference>
<dbReference type="Ensembl" id="ENSCMIT00000012334.1">
    <property type="protein sequence ID" value="ENSCMIP00000012047.1"/>
    <property type="gene ID" value="ENSCMIG00000005945.1"/>
</dbReference>
<evidence type="ECO:0000259" key="15">
    <source>
        <dbReference type="PROSITE" id="PS50025"/>
    </source>
</evidence>
<comment type="subcellular location">
    <subcellularLocation>
        <location evidence="1">Secreted</location>
        <location evidence="1">Extracellular space</location>
        <location evidence="1">Extracellular matrix</location>
        <location evidence="1">Basement membrane</location>
    </subcellularLocation>
</comment>
<feature type="domain" description="Laminin G" evidence="15">
    <location>
        <begin position="1321"/>
        <end position="1488"/>
    </location>
</feature>
<dbReference type="GeneID" id="103182579"/>
<dbReference type="PANTHER" id="PTHR15036:SF47">
    <property type="entry name" value="LAMININ SUBUNIT ALPHA-4"/>
    <property type="match status" value="1"/>
</dbReference>
<dbReference type="PROSITE" id="PS50025">
    <property type="entry name" value="LAM_G_DOMAIN"/>
    <property type="match status" value="5"/>
</dbReference>
<evidence type="ECO:0000256" key="8">
    <source>
        <dbReference type="ARBA" id="ARBA00023054"/>
    </source>
</evidence>
<dbReference type="PRINTS" id="PR00011">
    <property type="entry name" value="EGFLAMININ"/>
</dbReference>
<reference evidence="17" key="4">
    <citation type="submission" date="2025-08" db="UniProtKB">
        <authorList>
            <consortium name="Ensembl"/>
        </authorList>
    </citation>
    <scope>IDENTIFICATION</scope>
</reference>
<evidence type="ECO:0000313" key="17">
    <source>
        <dbReference type="Ensembl" id="ENSCMIP00000012047.1"/>
    </source>
</evidence>
<dbReference type="GeneTree" id="ENSGT00940000159970"/>
<evidence type="ECO:0000256" key="6">
    <source>
        <dbReference type="ARBA" id="ARBA00022869"/>
    </source>
</evidence>
<dbReference type="CTD" id="3910"/>
<dbReference type="GO" id="GO:0005102">
    <property type="term" value="F:signaling receptor binding"/>
    <property type="evidence" value="ECO:0007669"/>
    <property type="project" value="InterPro"/>
</dbReference>
<feature type="disulfide bond" evidence="12">
    <location>
        <begin position="96"/>
        <end position="105"/>
    </location>
</feature>
<evidence type="ECO:0000256" key="12">
    <source>
        <dbReference type="PROSITE-ProRule" id="PRU00460"/>
    </source>
</evidence>
<dbReference type="GO" id="GO:0030155">
    <property type="term" value="P:regulation of cell adhesion"/>
    <property type="evidence" value="ECO:0007669"/>
    <property type="project" value="InterPro"/>
</dbReference>
<dbReference type="InterPro" id="IPR010307">
    <property type="entry name" value="Laminin_dom_II"/>
</dbReference>
<feature type="disulfide bond" evidence="12">
    <location>
        <begin position="304"/>
        <end position="313"/>
    </location>
</feature>
<keyword evidence="4 14" id="KW-0732">Signal</keyword>